<evidence type="ECO:0000256" key="1">
    <source>
        <dbReference type="SAM" id="MobiDB-lite"/>
    </source>
</evidence>
<keyword evidence="3" id="KW-1185">Reference proteome</keyword>
<comment type="caution">
    <text evidence="2">The sequence shown here is derived from an EMBL/GenBank/DDBJ whole genome shotgun (WGS) entry which is preliminary data.</text>
</comment>
<sequence>MVIFTNCQVLVASSEVIRQGRRGRDGAVSGLPAENGGDEDRGSMATVTCKSHRQRDSRWISEPRKEPTTNTKALTLSNVWSVLQRGTSKLWSAAQVSKDENLPQIL</sequence>
<evidence type="ECO:0000313" key="3">
    <source>
        <dbReference type="Proteomes" id="UP000735302"/>
    </source>
</evidence>
<evidence type="ECO:0000313" key="2">
    <source>
        <dbReference type="EMBL" id="GFO08367.1"/>
    </source>
</evidence>
<protein>
    <submittedName>
        <fullName evidence="2">Uncharacterized protein</fullName>
    </submittedName>
</protein>
<reference evidence="2 3" key="1">
    <citation type="journal article" date="2021" name="Elife">
        <title>Chloroplast acquisition without the gene transfer in kleptoplastic sea slugs, Plakobranchus ocellatus.</title>
        <authorList>
            <person name="Maeda T."/>
            <person name="Takahashi S."/>
            <person name="Yoshida T."/>
            <person name="Shimamura S."/>
            <person name="Takaki Y."/>
            <person name="Nagai Y."/>
            <person name="Toyoda A."/>
            <person name="Suzuki Y."/>
            <person name="Arimoto A."/>
            <person name="Ishii H."/>
            <person name="Satoh N."/>
            <person name="Nishiyama T."/>
            <person name="Hasebe M."/>
            <person name="Maruyama T."/>
            <person name="Minagawa J."/>
            <person name="Obokata J."/>
            <person name="Shigenobu S."/>
        </authorList>
    </citation>
    <scope>NUCLEOTIDE SEQUENCE [LARGE SCALE GENOMIC DNA]</scope>
</reference>
<dbReference type="EMBL" id="BLXT01003952">
    <property type="protein sequence ID" value="GFO08367.1"/>
    <property type="molecule type" value="Genomic_DNA"/>
</dbReference>
<dbReference type="Proteomes" id="UP000735302">
    <property type="component" value="Unassembled WGS sequence"/>
</dbReference>
<feature type="region of interest" description="Disordered" evidence="1">
    <location>
        <begin position="20"/>
        <end position="70"/>
    </location>
</feature>
<accession>A0AAV4AN58</accession>
<organism evidence="2 3">
    <name type="scientific">Plakobranchus ocellatus</name>
    <dbReference type="NCBI Taxonomy" id="259542"/>
    <lineage>
        <taxon>Eukaryota</taxon>
        <taxon>Metazoa</taxon>
        <taxon>Spiralia</taxon>
        <taxon>Lophotrochozoa</taxon>
        <taxon>Mollusca</taxon>
        <taxon>Gastropoda</taxon>
        <taxon>Heterobranchia</taxon>
        <taxon>Euthyneura</taxon>
        <taxon>Panpulmonata</taxon>
        <taxon>Sacoglossa</taxon>
        <taxon>Placobranchoidea</taxon>
        <taxon>Plakobranchidae</taxon>
        <taxon>Plakobranchus</taxon>
    </lineage>
</organism>
<dbReference type="AlphaFoldDB" id="A0AAV4AN58"/>
<gene>
    <name evidence="2" type="ORF">PoB_003487200</name>
</gene>
<name>A0AAV4AN58_9GAST</name>
<feature type="compositionally biased region" description="Basic and acidic residues" evidence="1">
    <location>
        <begin position="54"/>
        <end position="67"/>
    </location>
</feature>
<proteinExistence type="predicted"/>